<keyword evidence="4 5" id="KW-0472">Membrane</keyword>
<reference evidence="6 7" key="1">
    <citation type="submission" date="2017-12" db="EMBL/GenBank/DDBJ databases">
        <title>Characterization of six clinical isolates of Enterochimera gen. nov., a novel genus of the Yersiniaciae family and the three species Enterochimera arupensis sp. nov., Enterochimera coloradensis sp. nov, and Enterochimera californica sp. nov.</title>
        <authorList>
            <person name="Rossi A."/>
            <person name="Fisher M."/>
        </authorList>
    </citation>
    <scope>NUCLEOTIDE SEQUENCE [LARGE SCALE GENOMIC DNA]</scope>
    <source>
        <strain evidence="7">2016-Iso4</strain>
    </source>
</reference>
<comment type="subcellular location">
    <subcellularLocation>
        <location evidence="5">Cell membrane</location>
        <topology evidence="5">Multi-pass membrane protein</topology>
    </subcellularLocation>
</comment>
<dbReference type="OrthoDB" id="8909678at2"/>
<dbReference type="RefSeq" id="WP_101825506.1">
    <property type="nucleotide sequence ID" value="NZ_PJZH01000014.1"/>
</dbReference>
<evidence type="ECO:0000256" key="3">
    <source>
        <dbReference type="ARBA" id="ARBA00022989"/>
    </source>
</evidence>
<comment type="caution">
    <text evidence="6">The sequence shown here is derived from an EMBL/GenBank/DDBJ whole genome shotgun (WGS) entry which is preliminary data.</text>
</comment>
<evidence type="ECO:0000313" key="7">
    <source>
        <dbReference type="Proteomes" id="UP000234503"/>
    </source>
</evidence>
<dbReference type="Gene3D" id="1.20.1300.10">
    <property type="entry name" value="Fumarate reductase/succinate dehydrogenase, transmembrane subunit"/>
    <property type="match status" value="1"/>
</dbReference>
<keyword evidence="7" id="KW-1185">Reference proteome</keyword>
<organism evidence="6 7">
    <name type="scientific">Chimaeribacter coloradensis</name>
    <dbReference type="NCBI Taxonomy" id="2060068"/>
    <lineage>
        <taxon>Bacteria</taxon>
        <taxon>Pseudomonadati</taxon>
        <taxon>Pseudomonadota</taxon>
        <taxon>Gammaproteobacteria</taxon>
        <taxon>Enterobacterales</taxon>
        <taxon>Yersiniaceae</taxon>
        <taxon>Chimaeribacter</taxon>
    </lineage>
</organism>
<accession>A0A2N5E026</accession>
<comment type="similarity">
    <text evidence="5">Belongs to the FrdC family.</text>
</comment>
<dbReference type="Proteomes" id="UP000234503">
    <property type="component" value="Unassembled WGS sequence"/>
</dbReference>
<evidence type="ECO:0000256" key="4">
    <source>
        <dbReference type="ARBA" id="ARBA00023136"/>
    </source>
</evidence>
<comment type="subunit">
    <text evidence="5">Part of an enzyme complex containing four subunits: a flavoprotein (FrdA), an iron-sulfur protein (FrdB), and two hydrophobic anchor proteins (FrdC and FrdD).</text>
</comment>
<evidence type="ECO:0000256" key="2">
    <source>
        <dbReference type="ARBA" id="ARBA00022692"/>
    </source>
</evidence>
<name>A0A2N5E026_9GAMM</name>
<feature type="transmembrane region" description="Helical" evidence="5">
    <location>
        <begin position="68"/>
        <end position="88"/>
    </location>
</feature>
<feature type="transmembrane region" description="Helical" evidence="5">
    <location>
        <begin position="109"/>
        <end position="130"/>
    </location>
</feature>
<sequence>MTTKRKPYIREMAPSWWQRLGFYRFYMLREGTALPAVWFSLLLIHGLYRLKAGPAGWESFIHLLQNPVVMLLNLIALAAALLHSKTWFDLAPKAAIVIIKGEKLGPAPVVRLLWAAMIAVSLIILTITLYSSGG</sequence>
<dbReference type="HAMAP" id="MF_00708">
    <property type="entry name" value="Fumarate_red_C"/>
    <property type="match status" value="1"/>
</dbReference>
<keyword evidence="1 5" id="KW-1003">Cell membrane</keyword>
<dbReference type="PIRSF" id="PIRSF000180">
    <property type="entry name" value="FrdC"/>
    <property type="match status" value="1"/>
</dbReference>
<gene>
    <name evidence="5" type="primary">frdC</name>
    <name evidence="6" type="ORF">CYR32_14135</name>
</gene>
<dbReference type="InterPro" id="IPR003510">
    <property type="entry name" value="Fumarate_red_C"/>
</dbReference>
<evidence type="ECO:0000313" key="6">
    <source>
        <dbReference type="EMBL" id="PLR33457.1"/>
    </source>
</evidence>
<keyword evidence="3 5" id="KW-1133">Transmembrane helix</keyword>
<keyword evidence="2 5" id="KW-0812">Transmembrane</keyword>
<dbReference type="GO" id="GO:0045283">
    <property type="term" value="C:fumarate reductase complex"/>
    <property type="evidence" value="ECO:0007669"/>
    <property type="project" value="UniProtKB-UniRule"/>
</dbReference>
<dbReference type="Pfam" id="PF02300">
    <property type="entry name" value="Fumarate_red_C"/>
    <property type="match status" value="1"/>
</dbReference>
<dbReference type="AlphaFoldDB" id="A0A2N5E026"/>
<protein>
    <recommendedName>
        <fullName evidence="5">Fumarate reductase subunit C</fullName>
    </recommendedName>
    <alternativeName>
        <fullName evidence="5">Fumarate reductase 15 kDa hydrophobic protein</fullName>
    </alternativeName>
    <alternativeName>
        <fullName evidence="5">Quinol-fumarate reductase subunit C</fullName>
        <shortName evidence="5">QFR subunit C</shortName>
    </alternativeName>
</protein>
<dbReference type="SUPFAM" id="SSF81343">
    <property type="entry name" value="Fumarate reductase respiratory complex transmembrane subunits"/>
    <property type="match status" value="1"/>
</dbReference>
<evidence type="ECO:0000256" key="1">
    <source>
        <dbReference type="ARBA" id="ARBA00022475"/>
    </source>
</evidence>
<dbReference type="GO" id="GO:0000104">
    <property type="term" value="F:succinate dehydrogenase activity"/>
    <property type="evidence" value="ECO:0007669"/>
    <property type="project" value="UniProtKB-UniRule"/>
</dbReference>
<dbReference type="EMBL" id="PJZH01000014">
    <property type="protein sequence ID" value="PLR33457.1"/>
    <property type="molecule type" value="Genomic_DNA"/>
</dbReference>
<comment type="function">
    <text evidence="5">Two distinct, membrane-bound, FAD-containing enzymes are responsible for the catalysis of fumarate and succinate interconversion; fumarate reductase is used in anaerobic growth, and succinate dehydrogenase is used in aerobic growth. Anchors the catalytic components of the fumarate reductase complex to the cell inner membrane, binds quinones.</text>
</comment>
<dbReference type="CDD" id="cd00546">
    <property type="entry name" value="QFR_TypeD_subunitC"/>
    <property type="match status" value="1"/>
</dbReference>
<dbReference type="GO" id="GO:0005886">
    <property type="term" value="C:plasma membrane"/>
    <property type="evidence" value="ECO:0007669"/>
    <property type="project" value="UniProtKB-SubCell"/>
</dbReference>
<evidence type="ECO:0000256" key="5">
    <source>
        <dbReference type="HAMAP-Rule" id="MF_00708"/>
    </source>
</evidence>
<dbReference type="InterPro" id="IPR034804">
    <property type="entry name" value="SQR/QFR_C/D"/>
</dbReference>
<feature type="transmembrane region" description="Helical" evidence="5">
    <location>
        <begin position="26"/>
        <end position="48"/>
    </location>
</feature>
<proteinExistence type="inferred from homology"/>
<dbReference type="NCBIfam" id="NF003445">
    <property type="entry name" value="PRK04987.1"/>
    <property type="match status" value="1"/>
</dbReference>